<proteinExistence type="predicted"/>
<dbReference type="WBParaSite" id="MhA1_Contig116.frz3.gene1">
    <property type="protein sequence ID" value="MhA1_Contig116.frz3.gene1"/>
    <property type="gene ID" value="MhA1_Contig116.frz3.gene1"/>
</dbReference>
<sequence>MDSLDTRLIADGHYIGSSNSYGHELSEDEQTVNSTYENTALENDSNNLYVKNCNNASDNNSTIYANYGEISRLKELQEIDRRPYPPFPDGSSSPLLVC</sequence>
<dbReference type="Proteomes" id="UP000095281">
    <property type="component" value="Unplaced"/>
</dbReference>
<evidence type="ECO:0000313" key="2">
    <source>
        <dbReference type="WBParaSite" id="MhA1_Contig116.frz3.gene1"/>
    </source>
</evidence>
<protein>
    <submittedName>
        <fullName evidence="2">Uncharacterized protein</fullName>
    </submittedName>
</protein>
<name>A0A1I8AZZ2_MELHA</name>
<reference evidence="2" key="1">
    <citation type="submission" date="2016-11" db="UniProtKB">
        <authorList>
            <consortium name="WormBaseParasite"/>
        </authorList>
    </citation>
    <scope>IDENTIFICATION</scope>
</reference>
<evidence type="ECO:0000313" key="1">
    <source>
        <dbReference type="Proteomes" id="UP000095281"/>
    </source>
</evidence>
<dbReference type="AlphaFoldDB" id="A0A1I8AZZ2"/>
<organism evidence="1 2">
    <name type="scientific">Meloidogyne hapla</name>
    <name type="common">Root-knot nematode worm</name>
    <dbReference type="NCBI Taxonomy" id="6305"/>
    <lineage>
        <taxon>Eukaryota</taxon>
        <taxon>Metazoa</taxon>
        <taxon>Ecdysozoa</taxon>
        <taxon>Nematoda</taxon>
        <taxon>Chromadorea</taxon>
        <taxon>Rhabditida</taxon>
        <taxon>Tylenchina</taxon>
        <taxon>Tylenchomorpha</taxon>
        <taxon>Tylenchoidea</taxon>
        <taxon>Meloidogynidae</taxon>
        <taxon>Meloidogyninae</taxon>
        <taxon>Meloidogyne</taxon>
    </lineage>
</organism>
<keyword evidence="1" id="KW-1185">Reference proteome</keyword>
<accession>A0A1I8AZZ2</accession>